<accession>A0A9D1A659</accession>
<comment type="caution">
    <text evidence="4">The sequence shown here is derived from an EMBL/GenBank/DDBJ whole genome shotgun (WGS) entry which is preliminary data.</text>
</comment>
<keyword evidence="2" id="KW-0732">Signal</keyword>
<dbReference type="Pfam" id="PF00395">
    <property type="entry name" value="SLH"/>
    <property type="match status" value="3"/>
</dbReference>
<feature type="domain" description="SLH" evidence="3">
    <location>
        <begin position="560"/>
        <end position="627"/>
    </location>
</feature>
<feature type="chain" id="PRO_5038886927" evidence="2">
    <location>
        <begin position="25"/>
        <end position="746"/>
    </location>
</feature>
<organism evidence="4 5">
    <name type="scientific">Candidatus Avoscillospira stercoripullorum</name>
    <dbReference type="NCBI Taxonomy" id="2840709"/>
    <lineage>
        <taxon>Bacteria</taxon>
        <taxon>Bacillati</taxon>
        <taxon>Bacillota</taxon>
        <taxon>Clostridia</taxon>
        <taxon>Eubacteriales</taxon>
        <taxon>Oscillospiraceae</taxon>
        <taxon>Oscillospiraceae incertae sedis</taxon>
        <taxon>Candidatus Avoscillospira</taxon>
    </lineage>
</organism>
<keyword evidence="1" id="KW-0677">Repeat</keyword>
<dbReference type="PANTHER" id="PTHR40446">
    <property type="entry name" value="N-ACETYLGLUCOSAMINE-1-PHOSPHODIESTER ALPHA-N-ACETYLGLUCOSAMINIDASE"/>
    <property type="match status" value="1"/>
</dbReference>
<dbReference type="PANTHER" id="PTHR40446:SF2">
    <property type="entry name" value="N-ACETYLGLUCOSAMINE-1-PHOSPHODIESTER ALPHA-N-ACETYLGLUCOSAMINIDASE"/>
    <property type="match status" value="1"/>
</dbReference>
<evidence type="ECO:0000259" key="3">
    <source>
        <dbReference type="PROSITE" id="PS51272"/>
    </source>
</evidence>
<dbReference type="InterPro" id="IPR001119">
    <property type="entry name" value="SLH_dom"/>
</dbReference>
<dbReference type="InterPro" id="IPR018711">
    <property type="entry name" value="NAGPA"/>
</dbReference>
<dbReference type="EMBL" id="DVGD01000036">
    <property type="protein sequence ID" value="HIR09001.1"/>
    <property type="molecule type" value="Genomic_DNA"/>
</dbReference>
<evidence type="ECO:0000313" key="4">
    <source>
        <dbReference type="EMBL" id="HIR09001.1"/>
    </source>
</evidence>
<gene>
    <name evidence="4" type="ORF">IAA70_01210</name>
</gene>
<evidence type="ECO:0000256" key="1">
    <source>
        <dbReference type="ARBA" id="ARBA00022737"/>
    </source>
</evidence>
<reference evidence="4" key="1">
    <citation type="submission" date="2020-10" db="EMBL/GenBank/DDBJ databases">
        <authorList>
            <person name="Gilroy R."/>
        </authorList>
    </citation>
    <scope>NUCLEOTIDE SEQUENCE</scope>
    <source>
        <strain evidence="4">ChiHjej9B8-7071</strain>
    </source>
</reference>
<dbReference type="PROSITE" id="PS51272">
    <property type="entry name" value="SLH"/>
    <property type="match status" value="3"/>
</dbReference>
<feature type="signal peptide" evidence="2">
    <location>
        <begin position="1"/>
        <end position="24"/>
    </location>
</feature>
<reference evidence="4" key="2">
    <citation type="journal article" date="2021" name="PeerJ">
        <title>Extensive microbial diversity within the chicken gut microbiome revealed by metagenomics and culture.</title>
        <authorList>
            <person name="Gilroy R."/>
            <person name="Ravi A."/>
            <person name="Getino M."/>
            <person name="Pursley I."/>
            <person name="Horton D.L."/>
            <person name="Alikhan N.F."/>
            <person name="Baker D."/>
            <person name="Gharbi K."/>
            <person name="Hall N."/>
            <person name="Watson M."/>
            <person name="Adriaenssens E.M."/>
            <person name="Foster-Nyarko E."/>
            <person name="Jarju S."/>
            <person name="Secka A."/>
            <person name="Antonio M."/>
            <person name="Oren A."/>
            <person name="Chaudhuri R.R."/>
            <person name="La Ragione R."/>
            <person name="Hildebrand F."/>
            <person name="Pallen M.J."/>
        </authorList>
    </citation>
    <scope>NUCLEOTIDE SEQUENCE</scope>
    <source>
        <strain evidence="4">ChiHjej9B8-7071</strain>
    </source>
</reference>
<evidence type="ECO:0000256" key="2">
    <source>
        <dbReference type="SAM" id="SignalP"/>
    </source>
</evidence>
<proteinExistence type="predicted"/>
<sequence>MKRLKIGAISALLVLGLLVGSAGAAGSGVLHEASLQLSGDLTLTGAYLDQGDGAKEQVLTYTPGGDVTPLVVYGDTLYGRSTMDYIQSYLSKKGYTAVGAINASFFDMSTGIPYGMLVTEGVLRTSGNVTTVGILEDGSVTIGVPELTMKLTYAGGTTDLNYNKALSKSNGFCLYSQDYDYVTKNSLKGYYLVLEAAETELTTSCTVEAKVVDVVENETLADIPEDGFLLGIAMDTDYQSALKNIKGMKVGDTVTITTTVSSDWEDVVYAVGGGELLVENGRALSGFTLDTAKKQVARTALGLLKNGDVICYTVDKGHGSNGMTLEELAERLAELGCVTAINLDGGGSTCIGVTQPGDTTFTTVNNPSDGKQRECANYLFFVRPTKSAGVAAQLYLYPYDAAVLPGGQVEMTVKAVDRNYMAATVPSSVSLTATGGTLEGSTFTAGSAGTATVRASAGGLQTSVSVLVVESPSSITLSRQDDDKALQKLVVENGTSVDLTAQATYLGTDISAQDTSFTWSLTPAVGTVDENGVLTAGEDNATGELTVTCGETSVTIPVEVKGNPFVDTKEHWAKDYITELYLEGVLQGSKNEDGEMVYRPDDSMTRQEFVASLIRWLGVDSAQYADVELPFADTDKISAWALQDVKAAYTLGYFTGSGSGENRRANPTATITREEAMTILARTAQLESDSDALSRFSDADSVSSWAKPAITAMVELDVIDGSGGKLQPQGNVTRAQVAKMLCTMPE</sequence>
<evidence type="ECO:0000313" key="5">
    <source>
        <dbReference type="Proteomes" id="UP000824258"/>
    </source>
</evidence>
<feature type="domain" description="SLH" evidence="3">
    <location>
        <begin position="628"/>
        <end position="692"/>
    </location>
</feature>
<protein>
    <submittedName>
        <fullName evidence="4">Phosphodiester glycosidase family protein</fullName>
    </submittedName>
</protein>
<name>A0A9D1A659_9FIRM</name>
<keyword evidence="4" id="KW-0326">Glycosidase</keyword>
<dbReference type="Pfam" id="PF09992">
    <property type="entry name" value="NAGPA"/>
    <property type="match status" value="1"/>
</dbReference>
<dbReference type="AlphaFoldDB" id="A0A9D1A659"/>
<feature type="domain" description="SLH" evidence="3">
    <location>
        <begin position="693"/>
        <end position="746"/>
    </location>
</feature>
<dbReference type="Proteomes" id="UP000824258">
    <property type="component" value="Unassembled WGS sequence"/>
</dbReference>
<dbReference type="GO" id="GO:0016798">
    <property type="term" value="F:hydrolase activity, acting on glycosyl bonds"/>
    <property type="evidence" value="ECO:0007669"/>
    <property type="project" value="UniProtKB-KW"/>
</dbReference>
<keyword evidence="4" id="KW-0378">Hydrolase</keyword>